<feature type="transmembrane region" description="Helical" evidence="1">
    <location>
        <begin position="12"/>
        <end position="36"/>
    </location>
</feature>
<dbReference type="EMBL" id="WWCW01000078">
    <property type="protein sequence ID" value="MYM89526.1"/>
    <property type="molecule type" value="Genomic_DNA"/>
</dbReference>
<dbReference type="RefSeq" id="WP_161098443.1">
    <property type="nucleotide sequence ID" value="NZ_WWCW01000078.1"/>
</dbReference>
<dbReference type="Gene3D" id="3.40.630.30">
    <property type="match status" value="1"/>
</dbReference>
<reference evidence="2 3" key="1">
    <citation type="submission" date="2020-01" db="EMBL/GenBank/DDBJ databases">
        <title>Novel species isolated from a subtropical stream in China.</title>
        <authorList>
            <person name="Lu H."/>
        </authorList>
    </citation>
    <scope>NUCLEOTIDE SEQUENCE [LARGE SCALE GENOMIC DNA]</scope>
    <source>
        <strain evidence="2 3">FT82W</strain>
    </source>
</reference>
<accession>A0A845G8L4</accession>
<evidence type="ECO:0000256" key="1">
    <source>
        <dbReference type="SAM" id="Phobius"/>
    </source>
</evidence>
<dbReference type="SUPFAM" id="SSF55729">
    <property type="entry name" value="Acyl-CoA N-acyltransferases (Nat)"/>
    <property type="match status" value="1"/>
</dbReference>
<comment type="caution">
    <text evidence="2">The sequence shown here is derived from an EMBL/GenBank/DDBJ whole genome shotgun (WGS) entry which is preliminary data.</text>
</comment>
<evidence type="ECO:0000313" key="3">
    <source>
        <dbReference type="Proteomes" id="UP000470302"/>
    </source>
</evidence>
<keyword evidence="1" id="KW-0472">Membrane</keyword>
<organism evidence="2 3">
    <name type="scientific">Duganella vulcania</name>
    <dbReference type="NCBI Taxonomy" id="2692166"/>
    <lineage>
        <taxon>Bacteria</taxon>
        <taxon>Pseudomonadati</taxon>
        <taxon>Pseudomonadota</taxon>
        <taxon>Betaproteobacteria</taxon>
        <taxon>Burkholderiales</taxon>
        <taxon>Oxalobacteraceae</taxon>
        <taxon>Telluria group</taxon>
        <taxon>Duganella</taxon>
    </lineage>
</organism>
<protein>
    <recommendedName>
        <fullName evidence="4">N-acetyltransferase domain-containing protein</fullName>
    </recommendedName>
</protein>
<gene>
    <name evidence="2" type="ORF">GTP91_20400</name>
</gene>
<dbReference type="AlphaFoldDB" id="A0A845G8L4"/>
<dbReference type="InterPro" id="IPR016181">
    <property type="entry name" value="Acyl_CoA_acyltransferase"/>
</dbReference>
<dbReference type="Proteomes" id="UP000470302">
    <property type="component" value="Unassembled WGS sequence"/>
</dbReference>
<name>A0A845G8L4_9BURK</name>
<proteinExistence type="predicted"/>
<keyword evidence="1" id="KW-0812">Transmembrane</keyword>
<keyword evidence="1" id="KW-1133">Transmembrane helix</keyword>
<evidence type="ECO:0008006" key="4">
    <source>
        <dbReference type="Google" id="ProtNLM"/>
    </source>
</evidence>
<evidence type="ECO:0000313" key="2">
    <source>
        <dbReference type="EMBL" id="MYM89526.1"/>
    </source>
</evidence>
<sequence>MTTGLRHTYLQLGWFNAILYWLGHVLAAASAGTWALHRYQFVAQYVGDTPLCAARGQDIHIREHAPADGVPDGYPRPEQVVRQRFAQGARSLAAWRNERLAGFLWLIPDAYLEDEVRVRYRLASSRASWDFDVWVRPEERLGWVFPKLWEAARRHLRRHGVRWTCSRISAFNPASLRAHARIGVVGLGSAIFLRCGGWQWMCATLAPYFHLSRRPSSFPQLTFDTTSLPEFVPKEPPCLS</sequence>